<evidence type="ECO:0000259" key="3">
    <source>
        <dbReference type="PROSITE" id="PS51747"/>
    </source>
</evidence>
<evidence type="ECO:0000256" key="1">
    <source>
        <dbReference type="ARBA" id="ARBA00022723"/>
    </source>
</evidence>
<comment type="caution">
    <text evidence="4">The sequence shown here is derived from an EMBL/GenBank/DDBJ whole genome shotgun (WGS) entry which is preliminary data.</text>
</comment>
<protein>
    <recommendedName>
        <fullName evidence="3">CMP/dCMP-type deaminase domain-containing protein</fullName>
    </recommendedName>
</protein>
<dbReference type="Pfam" id="PF00383">
    <property type="entry name" value="dCMP_cyt_deam_1"/>
    <property type="match status" value="1"/>
</dbReference>
<dbReference type="PROSITE" id="PS51747">
    <property type="entry name" value="CYT_DCMP_DEAMINASES_2"/>
    <property type="match status" value="1"/>
</dbReference>
<dbReference type="GO" id="GO:0008270">
    <property type="term" value="F:zinc ion binding"/>
    <property type="evidence" value="ECO:0007669"/>
    <property type="project" value="InterPro"/>
</dbReference>
<sequence length="83" mass="8403">MREALKAARQAGLAQDVPVGAVVVAEGELVAVGANARQGGLDPLGHAEIIAIRAAAEKLGSRYLKGCSLYVTLEPCAMCAGAI</sequence>
<feature type="non-terminal residue" evidence="4">
    <location>
        <position position="83"/>
    </location>
</feature>
<dbReference type="SUPFAM" id="SSF53927">
    <property type="entry name" value="Cytidine deaminase-like"/>
    <property type="match status" value="1"/>
</dbReference>
<dbReference type="GO" id="GO:0052717">
    <property type="term" value="F:tRNA-specific adenosine-34 deaminase activity"/>
    <property type="evidence" value="ECO:0007669"/>
    <property type="project" value="TreeGrafter"/>
</dbReference>
<dbReference type="CDD" id="cd01285">
    <property type="entry name" value="nucleoside_deaminase"/>
    <property type="match status" value="1"/>
</dbReference>
<evidence type="ECO:0000256" key="2">
    <source>
        <dbReference type="ARBA" id="ARBA00022833"/>
    </source>
</evidence>
<reference evidence="4" key="1">
    <citation type="journal article" date="2014" name="Front. Microbiol.">
        <title>High frequency of phylogenetically diverse reductive dehalogenase-homologous genes in deep subseafloor sedimentary metagenomes.</title>
        <authorList>
            <person name="Kawai M."/>
            <person name="Futagami T."/>
            <person name="Toyoda A."/>
            <person name="Takaki Y."/>
            <person name="Nishi S."/>
            <person name="Hori S."/>
            <person name="Arai W."/>
            <person name="Tsubouchi T."/>
            <person name="Morono Y."/>
            <person name="Uchiyama I."/>
            <person name="Ito T."/>
            <person name="Fujiyama A."/>
            <person name="Inagaki F."/>
            <person name="Takami H."/>
        </authorList>
    </citation>
    <scope>NUCLEOTIDE SEQUENCE</scope>
    <source>
        <strain evidence="4">Expedition CK06-06</strain>
    </source>
</reference>
<organism evidence="4">
    <name type="scientific">marine sediment metagenome</name>
    <dbReference type="NCBI Taxonomy" id="412755"/>
    <lineage>
        <taxon>unclassified sequences</taxon>
        <taxon>metagenomes</taxon>
        <taxon>ecological metagenomes</taxon>
    </lineage>
</organism>
<proteinExistence type="predicted"/>
<dbReference type="GO" id="GO:0002100">
    <property type="term" value="P:tRNA wobble adenosine to inosine editing"/>
    <property type="evidence" value="ECO:0007669"/>
    <property type="project" value="TreeGrafter"/>
</dbReference>
<feature type="domain" description="CMP/dCMP-type deaminase" evidence="3">
    <location>
        <begin position="1"/>
        <end position="83"/>
    </location>
</feature>
<dbReference type="PROSITE" id="PS00903">
    <property type="entry name" value="CYT_DCMP_DEAMINASES_1"/>
    <property type="match status" value="1"/>
</dbReference>
<keyword evidence="1" id="KW-0479">Metal-binding</keyword>
<name>X0TE32_9ZZZZ</name>
<dbReference type="InterPro" id="IPR016192">
    <property type="entry name" value="APOBEC/CMP_deaminase_Zn-bd"/>
</dbReference>
<dbReference type="InterPro" id="IPR002125">
    <property type="entry name" value="CMP_dCMP_dom"/>
</dbReference>
<accession>X0TE32</accession>
<dbReference type="PANTHER" id="PTHR11079:SF202">
    <property type="entry name" value="TRNA-SPECIFIC ADENOSINE DEAMINASE"/>
    <property type="match status" value="1"/>
</dbReference>
<dbReference type="Gene3D" id="3.40.140.10">
    <property type="entry name" value="Cytidine Deaminase, domain 2"/>
    <property type="match status" value="1"/>
</dbReference>
<evidence type="ECO:0000313" key="4">
    <source>
        <dbReference type="EMBL" id="GAF86437.1"/>
    </source>
</evidence>
<keyword evidence="2" id="KW-0862">Zinc</keyword>
<dbReference type="EMBL" id="BARS01018956">
    <property type="protein sequence ID" value="GAF86437.1"/>
    <property type="molecule type" value="Genomic_DNA"/>
</dbReference>
<dbReference type="InterPro" id="IPR016193">
    <property type="entry name" value="Cytidine_deaminase-like"/>
</dbReference>
<dbReference type="AlphaFoldDB" id="X0TE32"/>
<dbReference type="PANTHER" id="PTHR11079">
    <property type="entry name" value="CYTOSINE DEAMINASE FAMILY MEMBER"/>
    <property type="match status" value="1"/>
</dbReference>
<gene>
    <name evidence="4" type="ORF">S01H1_30769</name>
</gene>